<evidence type="ECO:0000313" key="2">
    <source>
        <dbReference type="Proteomes" id="UP000634139"/>
    </source>
</evidence>
<sequence length="153" mass="17269">MIQENPVSWGQGFAGSEHPETAAIRVQKEYVDKMVALKRENMDRVYAYLSALIERGREELQHARGANNEHRRAALKQQIDEIVAYLKGQAIDISAPPVYGEEGGAQFRGSYVLDEIPGFFGQVKCVLDQWYDSHLIAVYDEMVILVNPKKSVT</sequence>
<protein>
    <submittedName>
        <fullName evidence="1">Uncharacterized protein</fullName>
    </submittedName>
</protein>
<dbReference type="EMBL" id="BMZD01000006">
    <property type="protein sequence ID" value="GHA02959.1"/>
    <property type="molecule type" value="Genomic_DNA"/>
</dbReference>
<evidence type="ECO:0000313" key="1">
    <source>
        <dbReference type="EMBL" id="GHA02959.1"/>
    </source>
</evidence>
<dbReference type="RefSeq" id="WP_189542027.1">
    <property type="nucleotide sequence ID" value="NZ_BMZD01000006.1"/>
</dbReference>
<organism evidence="1 2">
    <name type="scientific">Novosphingobium arvoryzae</name>
    <dbReference type="NCBI Taxonomy" id="1256514"/>
    <lineage>
        <taxon>Bacteria</taxon>
        <taxon>Pseudomonadati</taxon>
        <taxon>Pseudomonadota</taxon>
        <taxon>Alphaproteobacteria</taxon>
        <taxon>Sphingomonadales</taxon>
        <taxon>Sphingomonadaceae</taxon>
        <taxon>Novosphingobium</taxon>
    </lineage>
</organism>
<name>A0A918RLI6_9SPHN</name>
<accession>A0A918RLI6</accession>
<proteinExistence type="predicted"/>
<gene>
    <name evidence="1" type="ORF">GCM10011617_24810</name>
</gene>
<reference evidence="1" key="1">
    <citation type="journal article" date="2014" name="Int. J. Syst. Evol. Microbiol.">
        <title>Complete genome sequence of Corynebacterium casei LMG S-19264T (=DSM 44701T), isolated from a smear-ripened cheese.</title>
        <authorList>
            <consortium name="US DOE Joint Genome Institute (JGI-PGF)"/>
            <person name="Walter F."/>
            <person name="Albersmeier A."/>
            <person name="Kalinowski J."/>
            <person name="Ruckert C."/>
        </authorList>
    </citation>
    <scope>NUCLEOTIDE SEQUENCE</scope>
    <source>
        <strain evidence="1">KCTC 32422</strain>
    </source>
</reference>
<keyword evidence="2" id="KW-1185">Reference proteome</keyword>
<comment type="caution">
    <text evidence="1">The sequence shown here is derived from an EMBL/GenBank/DDBJ whole genome shotgun (WGS) entry which is preliminary data.</text>
</comment>
<reference evidence="1" key="2">
    <citation type="submission" date="2020-09" db="EMBL/GenBank/DDBJ databases">
        <authorList>
            <person name="Sun Q."/>
            <person name="Kim S."/>
        </authorList>
    </citation>
    <scope>NUCLEOTIDE SEQUENCE</scope>
    <source>
        <strain evidence="1">KCTC 32422</strain>
    </source>
</reference>
<dbReference type="Proteomes" id="UP000634139">
    <property type="component" value="Unassembled WGS sequence"/>
</dbReference>
<dbReference type="AlphaFoldDB" id="A0A918RLI6"/>